<keyword evidence="5" id="KW-0902">Two-component regulatory system</keyword>
<dbReference type="InterPro" id="IPR036890">
    <property type="entry name" value="HATPase_C_sf"/>
</dbReference>
<accession>A0A9D2DT62</accession>
<dbReference type="EC" id="2.7.13.3" evidence="2"/>
<dbReference type="InterPro" id="IPR004358">
    <property type="entry name" value="Sig_transdc_His_kin-like_C"/>
</dbReference>
<dbReference type="InterPro" id="IPR003594">
    <property type="entry name" value="HATPase_dom"/>
</dbReference>
<dbReference type="PANTHER" id="PTHR43547:SF2">
    <property type="entry name" value="HYBRID SIGNAL TRANSDUCTION HISTIDINE KINASE C"/>
    <property type="match status" value="1"/>
</dbReference>
<dbReference type="Gene3D" id="1.10.287.130">
    <property type="match status" value="1"/>
</dbReference>
<dbReference type="GO" id="GO:0000155">
    <property type="term" value="F:phosphorelay sensor kinase activity"/>
    <property type="evidence" value="ECO:0007669"/>
    <property type="project" value="InterPro"/>
</dbReference>
<dbReference type="InterPro" id="IPR036097">
    <property type="entry name" value="HisK_dim/P_sf"/>
</dbReference>
<keyword evidence="3" id="KW-0597">Phosphoprotein</keyword>
<dbReference type="PRINTS" id="PR00344">
    <property type="entry name" value="BCTRLSENSOR"/>
</dbReference>
<dbReference type="Pfam" id="PF02518">
    <property type="entry name" value="HATPase_c"/>
    <property type="match status" value="1"/>
</dbReference>
<dbReference type="AlphaFoldDB" id="A0A9D2DT62"/>
<gene>
    <name evidence="7" type="ORF">IAA21_06825</name>
</gene>
<protein>
    <recommendedName>
        <fullName evidence="2">histidine kinase</fullName>
        <ecNumber evidence="2">2.7.13.3</ecNumber>
    </recommendedName>
</protein>
<dbReference type="CDD" id="cd00075">
    <property type="entry name" value="HATPase"/>
    <property type="match status" value="1"/>
</dbReference>
<organism evidence="7 8">
    <name type="scientific">Candidatus Blautia faecigallinarum</name>
    <dbReference type="NCBI Taxonomy" id="2838488"/>
    <lineage>
        <taxon>Bacteria</taxon>
        <taxon>Bacillati</taxon>
        <taxon>Bacillota</taxon>
        <taxon>Clostridia</taxon>
        <taxon>Lachnospirales</taxon>
        <taxon>Lachnospiraceae</taxon>
        <taxon>Blautia</taxon>
    </lineage>
</organism>
<dbReference type="Proteomes" id="UP000824041">
    <property type="component" value="Unassembled WGS sequence"/>
</dbReference>
<proteinExistence type="predicted"/>
<dbReference type="SMART" id="SM00387">
    <property type="entry name" value="HATPase_c"/>
    <property type="match status" value="1"/>
</dbReference>
<evidence type="ECO:0000256" key="2">
    <source>
        <dbReference type="ARBA" id="ARBA00012438"/>
    </source>
</evidence>
<dbReference type="PROSITE" id="PS50109">
    <property type="entry name" value="HIS_KIN"/>
    <property type="match status" value="1"/>
</dbReference>
<evidence type="ECO:0000256" key="1">
    <source>
        <dbReference type="ARBA" id="ARBA00000085"/>
    </source>
</evidence>
<evidence type="ECO:0000256" key="3">
    <source>
        <dbReference type="ARBA" id="ARBA00022553"/>
    </source>
</evidence>
<evidence type="ECO:0000259" key="6">
    <source>
        <dbReference type="PROSITE" id="PS50109"/>
    </source>
</evidence>
<feature type="domain" description="Histidine kinase" evidence="6">
    <location>
        <begin position="21"/>
        <end position="226"/>
    </location>
</feature>
<evidence type="ECO:0000256" key="4">
    <source>
        <dbReference type="ARBA" id="ARBA00022777"/>
    </source>
</evidence>
<dbReference type="InterPro" id="IPR005467">
    <property type="entry name" value="His_kinase_dom"/>
</dbReference>
<dbReference type="SUPFAM" id="SSF55874">
    <property type="entry name" value="ATPase domain of HSP90 chaperone/DNA topoisomerase II/histidine kinase"/>
    <property type="match status" value="1"/>
</dbReference>
<sequence length="226" mass="25086">MEILPDSSLEKIKELQLTLSKFTHEIRNPITLVSSELQLLLSSHPEIAGYREWEAIIENMEYIKELLKELSDYNNAGRLTLKPTKLDEYLQEIARAFRPSMDYLEIDFKAEISKDLPKLSIDRLKLRQALFNLLRNAQEAVVPAEGKILFRAQTGPSGKAAISITDNGIGMTLQQQQQIFSPFVTYKKGGTGLGLAIARQVAEAHGGTLTAASRPGQGSTFTLLLG</sequence>
<dbReference type="Gene3D" id="3.30.565.10">
    <property type="entry name" value="Histidine kinase-like ATPase, C-terminal domain"/>
    <property type="match status" value="1"/>
</dbReference>
<dbReference type="EMBL" id="DXBU01000091">
    <property type="protein sequence ID" value="HIZ22494.1"/>
    <property type="molecule type" value="Genomic_DNA"/>
</dbReference>
<keyword evidence="4 7" id="KW-0418">Kinase</keyword>
<reference evidence="7" key="2">
    <citation type="submission" date="2021-04" db="EMBL/GenBank/DDBJ databases">
        <authorList>
            <person name="Gilroy R."/>
        </authorList>
    </citation>
    <scope>NUCLEOTIDE SEQUENCE</scope>
    <source>
        <strain evidence="7">14324</strain>
    </source>
</reference>
<dbReference type="PANTHER" id="PTHR43547">
    <property type="entry name" value="TWO-COMPONENT HISTIDINE KINASE"/>
    <property type="match status" value="1"/>
</dbReference>
<evidence type="ECO:0000256" key="5">
    <source>
        <dbReference type="ARBA" id="ARBA00023012"/>
    </source>
</evidence>
<keyword evidence="4 7" id="KW-0808">Transferase</keyword>
<comment type="catalytic activity">
    <reaction evidence="1">
        <text>ATP + protein L-histidine = ADP + protein N-phospho-L-histidine.</text>
        <dbReference type="EC" id="2.7.13.3"/>
    </reaction>
</comment>
<reference evidence="7" key="1">
    <citation type="journal article" date="2021" name="PeerJ">
        <title>Extensive microbial diversity within the chicken gut microbiome revealed by metagenomics and culture.</title>
        <authorList>
            <person name="Gilroy R."/>
            <person name="Ravi A."/>
            <person name="Getino M."/>
            <person name="Pursley I."/>
            <person name="Horton D.L."/>
            <person name="Alikhan N.F."/>
            <person name="Baker D."/>
            <person name="Gharbi K."/>
            <person name="Hall N."/>
            <person name="Watson M."/>
            <person name="Adriaenssens E.M."/>
            <person name="Foster-Nyarko E."/>
            <person name="Jarju S."/>
            <person name="Secka A."/>
            <person name="Antonio M."/>
            <person name="Oren A."/>
            <person name="Chaudhuri R.R."/>
            <person name="La Ragione R."/>
            <person name="Hildebrand F."/>
            <person name="Pallen M.J."/>
        </authorList>
    </citation>
    <scope>NUCLEOTIDE SEQUENCE</scope>
    <source>
        <strain evidence="7">14324</strain>
    </source>
</reference>
<evidence type="ECO:0000313" key="8">
    <source>
        <dbReference type="Proteomes" id="UP000824041"/>
    </source>
</evidence>
<evidence type="ECO:0000313" key="7">
    <source>
        <dbReference type="EMBL" id="HIZ22494.1"/>
    </source>
</evidence>
<name>A0A9D2DT62_9FIRM</name>
<dbReference type="SUPFAM" id="SSF47384">
    <property type="entry name" value="Homodimeric domain of signal transducing histidine kinase"/>
    <property type="match status" value="1"/>
</dbReference>
<comment type="caution">
    <text evidence="7">The sequence shown here is derived from an EMBL/GenBank/DDBJ whole genome shotgun (WGS) entry which is preliminary data.</text>
</comment>